<evidence type="ECO:0000256" key="4">
    <source>
        <dbReference type="ARBA" id="ARBA00011270"/>
    </source>
</evidence>
<dbReference type="Pfam" id="PF00290">
    <property type="entry name" value="Trp_syntA"/>
    <property type="match status" value="1"/>
</dbReference>
<dbReference type="Gene3D" id="3.20.20.70">
    <property type="entry name" value="Aldolase class I"/>
    <property type="match status" value="1"/>
</dbReference>
<dbReference type="HAMAP" id="MF_00131">
    <property type="entry name" value="Trp_synth_alpha"/>
    <property type="match status" value="1"/>
</dbReference>
<keyword evidence="8 12" id="KW-0822">Tryptophan biosynthesis</keyword>
<dbReference type="NCBIfam" id="TIGR00262">
    <property type="entry name" value="trpA"/>
    <property type="match status" value="1"/>
</dbReference>
<keyword evidence="7 14" id="KW-0934">Plastid</keyword>
<dbReference type="PANTHER" id="PTHR43406:SF1">
    <property type="entry name" value="TRYPTOPHAN SYNTHASE ALPHA CHAIN, CHLOROPLASTIC"/>
    <property type="match status" value="1"/>
</dbReference>
<keyword evidence="10 12" id="KW-0456">Lyase</keyword>
<keyword evidence="5 14" id="KW-0150">Chloroplast</keyword>
<feature type="active site" description="Proton acceptor" evidence="12">
    <location>
        <position position="60"/>
    </location>
</feature>
<comment type="subunit">
    <text evidence="4 12">Tetramer of two alpha and two beta chains.</text>
</comment>
<dbReference type="GO" id="GO:0004834">
    <property type="term" value="F:tryptophan synthase activity"/>
    <property type="evidence" value="ECO:0007669"/>
    <property type="project" value="UniProtKB-UniRule"/>
</dbReference>
<dbReference type="InterPro" id="IPR002028">
    <property type="entry name" value="Trp_synthase_suA"/>
</dbReference>
<dbReference type="CDD" id="cd04724">
    <property type="entry name" value="Tryptophan_synthase_alpha"/>
    <property type="match status" value="1"/>
</dbReference>
<comment type="pathway">
    <text evidence="3 12">Amino-acid biosynthesis; L-tryptophan biosynthesis; L-tryptophan from chorismate: step 5/5.</text>
</comment>
<dbReference type="SUPFAM" id="SSF51366">
    <property type="entry name" value="Ribulose-phoshate binding barrel"/>
    <property type="match status" value="1"/>
</dbReference>
<name>A0A1Z1MNS3_9FLOR</name>
<accession>A0A1Z1MNS3</accession>
<dbReference type="GO" id="GO:0009507">
    <property type="term" value="C:chloroplast"/>
    <property type="evidence" value="ECO:0007669"/>
    <property type="project" value="UniProtKB-SubCell"/>
</dbReference>
<dbReference type="EMBL" id="MF101448">
    <property type="protein sequence ID" value="ARW67586.1"/>
    <property type="molecule type" value="Genomic_DNA"/>
</dbReference>
<dbReference type="EC" id="4.2.1.20" evidence="12"/>
<dbReference type="GeneID" id="33360928"/>
<protein>
    <recommendedName>
        <fullName evidence="12">Tryptophan synthase alpha chain</fullName>
        <ecNumber evidence="12">4.2.1.20</ecNumber>
    </recommendedName>
</protein>
<organism evidence="14">
    <name type="scientific">Lophocladia kuetzingii</name>
    <dbReference type="NCBI Taxonomy" id="675577"/>
    <lineage>
        <taxon>Eukaryota</taxon>
        <taxon>Rhodophyta</taxon>
        <taxon>Florideophyceae</taxon>
        <taxon>Rhodymeniophycidae</taxon>
        <taxon>Ceramiales</taxon>
        <taxon>Rhodomelaceae</taxon>
        <taxon>Lophothalieae</taxon>
        <taxon>Lophocladia</taxon>
    </lineage>
</organism>
<sequence length="275" mass="30213">MNLISKVLEEKRNQSTSALIPFITAGYPDISTTVELLYTLSYEGADIIELGIPYSDALADGPLIQYSSKIALSNGTYIDQVLAVLKEVSPKIIVPIVIFTYYNPILVRGLETFIKEASVVGVKGLIVPDLPIEETDFLSFLCTKYNIELILFIAPTSSKDRISNILSKAPGSVYLVSSTGVTGIREDVNNDIKQLSNYIRSHTNKLIMLGFGISQPSQVSLISQWCIDGIVVGSAFIRILSNDIDNDIDLLKVNQSEILKKVANFCKDMKLAIKS</sequence>
<evidence type="ECO:0000256" key="8">
    <source>
        <dbReference type="ARBA" id="ARBA00022822"/>
    </source>
</evidence>
<feature type="active site" description="Proton acceptor" evidence="12">
    <location>
        <position position="49"/>
    </location>
</feature>
<dbReference type="InterPro" id="IPR011060">
    <property type="entry name" value="RibuloseP-bd_barrel"/>
</dbReference>
<comment type="subcellular location">
    <subcellularLocation>
        <location evidence="2 12">Plastid</location>
        <location evidence="2 12">Chloroplast</location>
    </subcellularLocation>
</comment>
<dbReference type="AlphaFoldDB" id="A0A1Z1MNS3"/>
<dbReference type="InterPro" id="IPR013785">
    <property type="entry name" value="Aldolase_TIM"/>
</dbReference>
<evidence type="ECO:0000256" key="2">
    <source>
        <dbReference type="ARBA" id="ARBA00004229"/>
    </source>
</evidence>
<dbReference type="FunFam" id="3.20.20.70:FF:000037">
    <property type="entry name" value="Tryptophan synthase alpha chain"/>
    <property type="match status" value="1"/>
</dbReference>
<geneLocation type="chloroplast" evidence="14"/>
<dbReference type="PROSITE" id="PS00167">
    <property type="entry name" value="TRP_SYNTHASE_ALPHA"/>
    <property type="match status" value="1"/>
</dbReference>
<keyword evidence="6 12" id="KW-0028">Amino-acid biosynthesis</keyword>
<dbReference type="PANTHER" id="PTHR43406">
    <property type="entry name" value="TRYPTOPHAN SYNTHASE, ALPHA CHAIN"/>
    <property type="match status" value="1"/>
</dbReference>
<keyword evidence="9 12" id="KW-0057">Aromatic amino acid biosynthesis</keyword>
<evidence type="ECO:0000313" key="14">
    <source>
        <dbReference type="EMBL" id="ARW67586.1"/>
    </source>
</evidence>
<dbReference type="InterPro" id="IPR018204">
    <property type="entry name" value="Trp_synthase_alpha_AS"/>
</dbReference>
<dbReference type="UniPathway" id="UPA00035">
    <property type="reaction ID" value="UER00044"/>
</dbReference>
<evidence type="ECO:0000256" key="9">
    <source>
        <dbReference type="ARBA" id="ARBA00023141"/>
    </source>
</evidence>
<dbReference type="RefSeq" id="YP_009398400.1">
    <property type="nucleotide sequence ID" value="NC_035292.1"/>
</dbReference>
<proteinExistence type="inferred from homology"/>
<evidence type="ECO:0000256" key="12">
    <source>
        <dbReference type="HAMAP-Rule" id="MF_00131"/>
    </source>
</evidence>
<dbReference type="GO" id="GO:0005829">
    <property type="term" value="C:cytosol"/>
    <property type="evidence" value="ECO:0007669"/>
    <property type="project" value="TreeGrafter"/>
</dbReference>
<gene>
    <name evidence="12 14" type="primary">trpA</name>
</gene>
<evidence type="ECO:0000256" key="3">
    <source>
        <dbReference type="ARBA" id="ARBA00004733"/>
    </source>
</evidence>
<comment type="catalytic activity">
    <reaction evidence="11 12">
        <text>(1S,2R)-1-C-(indol-3-yl)glycerol 3-phosphate + L-serine = D-glyceraldehyde 3-phosphate + L-tryptophan + H2O</text>
        <dbReference type="Rhea" id="RHEA:10532"/>
        <dbReference type="ChEBI" id="CHEBI:15377"/>
        <dbReference type="ChEBI" id="CHEBI:33384"/>
        <dbReference type="ChEBI" id="CHEBI:57912"/>
        <dbReference type="ChEBI" id="CHEBI:58866"/>
        <dbReference type="ChEBI" id="CHEBI:59776"/>
        <dbReference type="EC" id="4.2.1.20"/>
    </reaction>
</comment>
<evidence type="ECO:0000256" key="7">
    <source>
        <dbReference type="ARBA" id="ARBA00022640"/>
    </source>
</evidence>
<evidence type="ECO:0000256" key="13">
    <source>
        <dbReference type="RuleBase" id="RU003662"/>
    </source>
</evidence>
<reference evidence="14" key="1">
    <citation type="journal article" date="2017" name="J. Phycol.">
        <title>Analysis of chloroplast genomes and a supermatrix inform reclassification of the Rhodomelaceae (Rhodophyta).</title>
        <authorList>
            <person name="Diaz-Tapia P."/>
            <person name="Maggs C.A."/>
            <person name="West J.A."/>
            <person name="Verbruggen H."/>
        </authorList>
    </citation>
    <scope>NUCLEOTIDE SEQUENCE</scope>
    <source>
        <strain evidence="14">PD1509</strain>
    </source>
</reference>
<evidence type="ECO:0000256" key="1">
    <source>
        <dbReference type="ARBA" id="ARBA00003365"/>
    </source>
</evidence>
<comment type="similarity">
    <text evidence="12 13">Belongs to the TrpA family.</text>
</comment>
<evidence type="ECO:0000256" key="10">
    <source>
        <dbReference type="ARBA" id="ARBA00023239"/>
    </source>
</evidence>
<evidence type="ECO:0000256" key="5">
    <source>
        <dbReference type="ARBA" id="ARBA00022528"/>
    </source>
</evidence>
<evidence type="ECO:0000256" key="6">
    <source>
        <dbReference type="ARBA" id="ARBA00022605"/>
    </source>
</evidence>
<comment type="function">
    <text evidence="1 12">The alpha subunit is responsible for the aldol cleavage of indoleglycerol phosphate to indole and glyceraldehyde 3-phosphate.</text>
</comment>
<evidence type="ECO:0000256" key="11">
    <source>
        <dbReference type="ARBA" id="ARBA00049047"/>
    </source>
</evidence>